<name>A0ABW8FS25_9ACTN</name>
<dbReference type="EMBL" id="JBIVGG010000022">
    <property type="protein sequence ID" value="MFJ4084899.1"/>
    <property type="molecule type" value="Genomic_DNA"/>
</dbReference>
<accession>A0ABW8FS25</accession>
<dbReference type="RefSeq" id="WP_402076252.1">
    <property type="nucleotide sequence ID" value="NZ_JBIVGG010000022.1"/>
</dbReference>
<keyword evidence="2" id="KW-1185">Reference proteome</keyword>
<dbReference type="Proteomes" id="UP001617511">
    <property type="component" value="Unassembled WGS sequence"/>
</dbReference>
<organism evidence="1 2">
    <name type="scientific">Streptomyces iakyrus</name>
    <dbReference type="NCBI Taxonomy" id="68219"/>
    <lineage>
        <taxon>Bacteria</taxon>
        <taxon>Bacillati</taxon>
        <taxon>Actinomycetota</taxon>
        <taxon>Actinomycetes</taxon>
        <taxon>Kitasatosporales</taxon>
        <taxon>Streptomycetaceae</taxon>
        <taxon>Streptomyces</taxon>
    </lineage>
</organism>
<sequence>MTPWTGESTVIPPVTVTAAGVAYVDPVQDALARDLDGALWALCEGTAAGKPEYANPLHPERQREAMDGFLCACCKKPAARNQDGMLWVLPLLNRAADTRWEGITCGIPPMCESCGESAPRYCPRLREGHVTLRVKEAELIGMRGTLYPRPGAPGIPQPDTLVRYGSPDLPFVVAHEAVRELCEITVVGFGTAIP</sequence>
<protein>
    <submittedName>
        <fullName evidence="1">Uncharacterized protein</fullName>
    </submittedName>
</protein>
<reference evidence="1 2" key="1">
    <citation type="submission" date="2024-10" db="EMBL/GenBank/DDBJ databases">
        <title>The Natural Products Discovery Center: Release of the First 8490 Sequenced Strains for Exploring Actinobacteria Biosynthetic Diversity.</title>
        <authorList>
            <person name="Kalkreuter E."/>
            <person name="Kautsar S.A."/>
            <person name="Yang D."/>
            <person name="Bader C.D."/>
            <person name="Teijaro C.N."/>
            <person name="Fluegel L."/>
            <person name="Davis C.M."/>
            <person name="Simpson J.R."/>
            <person name="Lauterbach L."/>
            <person name="Steele A.D."/>
            <person name="Gui C."/>
            <person name="Meng S."/>
            <person name="Li G."/>
            <person name="Viehrig K."/>
            <person name="Ye F."/>
            <person name="Su P."/>
            <person name="Kiefer A.F."/>
            <person name="Nichols A."/>
            <person name="Cepeda A.J."/>
            <person name="Yan W."/>
            <person name="Fan B."/>
            <person name="Jiang Y."/>
            <person name="Adhikari A."/>
            <person name="Zheng C.-J."/>
            <person name="Schuster L."/>
            <person name="Cowan T.M."/>
            <person name="Smanski M.J."/>
            <person name="Chevrette M.G."/>
            <person name="De Carvalho L.P.S."/>
            <person name="Shen B."/>
        </authorList>
    </citation>
    <scope>NUCLEOTIDE SEQUENCE [LARGE SCALE GENOMIC DNA]</scope>
    <source>
        <strain evidence="1 2">NPDC089932</strain>
    </source>
</reference>
<gene>
    <name evidence="1" type="ORF">ACIP2Z_38900</name>
</gene>
<proteinExistence type="predicted"/>
<comment type="caution">
    <text evidence="1">The sequence shown here is derived from an EMBL/GenBank/DDBJ whole genome shotgun (WGS) entry which is preliminary data.</text>
</comment>
<evidence type="ECO:0000313" key="2">
    <source>
        <dbReference type="Proteomes" id="UP001617511"/>
    </source>
</evidence>
<evidence type="ECO:0000313" key="1">
    <source>
        <dbReference type="EMBL" id="MFJ4084899.1"/>
    </source>
</evidence>